<dbReference type="EMBL" id="BANB01000710">
    <property type="protein sequence ID" value="GAN78256.1"/>
    <property type="molecule type" value="Genomic_DNA"/>
</dbReference>
<dbReference type="RefSeq" id="WP_052945276.1">
    <property type="nucleotide sequence ID" value="NZ_BANB01000710.1"/>
</dbReference>
<feature type="compositionally biased region" description="Basic and acidic residues" evidence="1">
    <location>
        <begin position="133"/>
        <end position="155"/>
    </location>
</feature>
<gene>
    <name evidence="3" type="ORF">Asru_0711_01</name>
</gene>
<keyword evidence="2" id="KW-0472">Membrane</keyword>
<dbReference type="Proteomes" id="UP000032680">
    <property type="component" value="Unassembled WGS sequence"/>
</dbReference>
<feature type="compositionally biased region" description="Pro residues" evidence="1">
    <location>
        <begin position="100"/>
        <end position="109"/>
    </location>
</feature>
<evidence type="ECO:0000256" key="1">
    <source>
        <dbReference type="SAM" id="MobiDB-lite"/>
    </source>
</evidence>
<organism evidence="3 4">
    <name type="scientific">Acidisphaera rubrifaciens HS-AP3</name>
    <dbReference type="NCBI Taxonomy" id="1231350"/>
    <lineage>
        <taxon>Bacteria</taxon>
        <taxon>Pseudomonadati</taxon>
        <taxon>Pseudomonadota</taxon>
        <taxon>Alphaproteobacteria</taxon>
        <taxon>Acetobacterales</taxon>
        <taxon>Acetobacteraceae</taxon>
        <taxon>Acidisphaera</taxon>
    </lineage>
</organism>
<evidence type="ECO:0000313" key="3">
    <source>
        <dbReference type="EMBL" id="GAN78256.1"/>
    </source>
</evidence>
<evidence type="ECO:0000256" key="2">
    <source>
        <dbReference type="SAM" id="Phobius"/>
    </source>
</evidence>
<comment type="caution">
    <text evidence="3">The sequence shown here is derived from an EMBL/GenBank/DDBJ whole genome shotgun (WGS) entry which is preliminary data.</text>
</comment>
<accession>A0A0D6PA74</accession>
<keyword evidence="2" id="KW-0812">Transmembrane</keyword>
<proteinExistence type="predicted"/>
<keyword evidence="4" id="KW-1185">Reference proteome</keyword>
<feature type="transmembrane region" description="Helical" evidence="2">
    <location>
        <begin position="13"/>
        <end position="38"/>
    </location>
</feature>
<keyword evidence="2" id="KW-1133">Transmembrane helix</keyword>
<protein>
    <submittedName>
        <fullName evidence="3">Uncharacterized protein</fullName>
    </submittedName>
</protein>
<feature type="region of interest" description="Disordered" evidence="1">
    <location>
        <begin position="76"/>
        <end position="155"/>
    </location>
</feature>
<reference evidence="3 4" key="1">
    <citation type="submission" date="2012-11" db="EMBL/GenBank/DDBJ databases">
        <title>Whole genome sequence of Acidisphaera rubrifaciens HS-AP3.</title>
        <authorList>
            <person name="Azuma Y."/>
            <person name="Higashiura N."/>
            <person name="Hirakawa H."/>
            <person name="Matsushita K."/>
        </authorList>
    </citation>
    <scope>NUCLEOTIDE SEQUENCE [LARGE SCALE GENOMIC DNA]</scope>
    <source>
        <strain evidence="3 4">HS-AP3</strain>
    </source>
</reference>
<name>A0A0D6PA74_9PROT</name>
<dbReference type="OrthoDB" id="7266924at2"/>
<dbReference type="AlphaFoldDB" id="A0A0D6PA74"/>
<evidence type="ECO:0000313" key="4">
    <source>
        <dbReference type="Proteomes" id="UP000032680"/>
    </source>
</evidence>
<sequence length="155" mass="17335">MTLPFALPDWLPWWVPIVVLVPALLWLLAFLFVPFSVLGTRGRLEAMEARLDEIQGEIRSLALRLPELGGGRLYEPRPIDEGYALPPQAQHPAPRDPLPDRPPIPPPAPDWYDPADDERAPLGGRAAMNGTGSRDERSEAAARARAEPRLDWPRR</sequence>